<keyword evidence="3" id="KW-1185">Reference proteome</keyword>
<dbReference type="Pfam" id="PF01464">
    <property type="entry name" value="SLT"/>
    <property type="match status" value="1"/>
</dbReference>
<comment type="caution">
    <text evidence="2">The sequence shown here is derived from an EMBL/GenBank/DDBJ whole genome shotgun (WGS) entry which is preliminary data.</text>
</comment>
<reference evidence="2 3" key="1">
    <citation type="submission" date="2019-12" db="EMBL/GenBank/DDBJ databases">
        <authorList>
            <person name="Li C."/>
            <person name="Zhao J."/>
        </authorList>
    </citation>
    <scope>NUCLEOTIDE SEQUENCE [LARGE SCALE GENOMIC DNA]</scope>
    <source>
        <strain evidence="2 3">NEAU-DD11</strain>
    </source>
</reference>
<dbReference type="CDD" id="cd16892">
    <property type="entry name" value="LT_VirB1-like"/>
    <property type="match status" value="1"/>
</dbReference>
<evidence type="ECO:0000259" key="1">
    <source>
        <dbReference type="Pfam" id="PF01464"/>
    </source>
</evidence>
<evidence type="ECO:0000313" key="2">
    <source>
        <dbReference type="EMBL" id="MVW64464.1"/>
    </source>
</evidence>
<dbReference type="EMBL" id="WSES01000016">
    <property type="protein sequence ID" value="MVW64464.1"/>
    <property type="molecule type" value="Genomic_DNA"/>
</dbReference>
<dbReference type="RefSeq" id="WP_160410900.1">
    <property type="nucleotide sequence ID" value="NZ_WSES01000016.1"/>
</dbReference>
<name>A0A7X3G6E7_9BURK</name>
<gene>
    <name evidence="2" type="ORF">GPY61_31570</name>
</gene>
<dbReference type="SUPFAM" id="SSF53955">
    <property type="entry name" value="Lysozyme-like"/>
    <property type="match status" value="1"/>
</dbReference>
<dbReference type="Proteomes" id="UP000443353">
    <property type="component" value="Unassembled WGS sequence"/>
</dbReference>
<protein>
    <submittedName>
        <fullName evidence="2">Transglycosylase SLT domain-containing protein</fullName>
    </submittedName>
</protein>
<accession>A0A7X3G6E7</accession>
<dbReference type="AlphaFoldDB" id="A0A7X3G6E7"/>
<dbReference type="Gene3D" id="1.10.530.10">
    <property type="match status" value="1"/>
</dbReference>
<organism evidence="2 3">
    <name type="scientific">Massilia cellulosiltytica</name>
    <dbReference type="NCBI Taxonomy" id="2683234"/>
    <lineage>
        <taxon>Bacteria</taxon>
        <taxon>Pseudomonadati</taxon>
        <taxon>Pseudomonadota</taxon>
        <taxon>Betaproteobacteria</taxon>
        <taxon>Burkholderiales</taxon>
        <taxon>Oxalobacteraceae</taxon>
        <taxon>Telluria group</taxon>
        <taxon>Massilia</taxon>
    </lineage>
</organism>
<feature type="domain" description="Transglycosylase SLT" evidence="1">
    <location>
        <begin position="10"/>
        <end position="120"/>
    </location>
</feature>
<dbReference type="InterPro" id="IPR008258">
    <property type="entry name" value="Transglycosylase_SLT_dom_1"/>
</dbReference>
<evidence type="ECO:0000313" key="3">
    <source>
        <dbReference type="Proteomes" id="UP000443353"/>
    </source>
</evidence>
<dbReference type="InterPro" id="IPR023346">
    <property type="entry name" value="Lysozyme-like_dom_sf"/>
</dbReference>
<proteinExistence type="predicted"/>
<sequence length="212" mass="22871">MMSGFEALAQQCAPAVHPATMAAVVRVESTFNPFAIGVVGGRLQRQPKNMTEAVVTARALEAAGYNFSLGIGQVNRHNLVKYGLDYQTAFEPCENLKAASLILKDCYDRAKVKQMDDALALQAAFSCYYSGNFSTGFRSDTKGQPSYVQRILISAAVRDDARVPMTGVAPITIQTFVKARGNDAVQVEAEPSESPSVATGYRTASDSVLVYR</sequence>